<organism evidence="1 2">
    <name type="scientific">Lojkania enalia</name>
    <dbReference type="NCBI Taxonomy" id="147567"/>
    <lineage>
        <taxon>Eukaryota</taxon>
        <taxon>Fungi</taxon>
        <taxon>Dikarya</taxon>
        <taxon>Ascomycota</taxon>
        <taxon>Pezizomycotina</taxon>
        <taxon>Dothideomycetes</taxon>
        <taxon>Pleosporomycetidae</taxon>
        <taxon>Pleosporales</taxon>
        <taxon>Pleosporales incertae sedis</taxon>
        <taxon>Lojkania</taxon>
    </lineage>
</organism>
<proteinExistence type="predicted"/>
<name>A0A9P4JXN8_9PLEO</name>
<gene>
    <name evidence="1" type="ORF">CC78DRAFT_588288</name>
</gene>
<dbReference type="AlphaFoldDB" id="A0A9P4JXN8"/>
<comment type="caution">
    <text evidence="1">The sequence shown here is derived from an EMBL/GenBank/DDBJ whole genome shotgun (WGS) entry which is preliminary data.</text>
</comment>
<dbReference type="EMBL" id="ML986910">
    <property type="protein sequence ID" value="KAF2257597.1"/>
    <property type="molecule type" value="Genomic_DNA"/>
</dbReference>
<sequence>MVNHQKASKQDMSLGATVYKHAVVALKYPYAAVDFAIETAENKDGSLSNDGPGGKLLGVRRTCQEHVSGKISWDGSNKEVSKWEGLLRWWRFGDGTTRQTIE</sequence>
<accession>A0A9P4JXN8</accession>
<keyword evidence="2" id="KW-1185">Reference proteome</keyword>
<reference evidence="2" key="1">
    <citation type="journal article" date="2020" name="Stud. Mycol.">
        <title>101 Dothideomycetes genomes: A test case for predicting lifestyles and emergence of pathogens.</title>
        <authorList>
            <person name="Haridas S."/>
            <person name="Albert R."/>
            <person name="Binder M."/>
            <person name="Bloem J."/>
            <person name="LaButti K."/>
            <person name="Salamov A."/>
            <person name="Andreopoulos B."/>
            <person name="Baker S."/>
            <person name="Barry K."/>
            <person name="Bills G."/>
            <person name="Bluhm B."/>
            <person name="Cannon C."/>
            <person name="Castanera R."/>
            <person name="Culley D."/>
            <person name="Daum C."/>
            <person name="Ezra D."/>
            <person name="Gonzalez J."/>
            <person name="Henrissat B."/>
            <person name="Kuo A."/>
            <person name="Liang C."/>
            <person name="Lipzen A."/>
            <person name="Lutzoni F."/>
            <person name="Magnuson J."/>
            <person name="Mondo S."/>
            <person name="Nolan M."/>
            <person name="Ohm R."/>
            <person name="Pangilinan J."/>
            <person name="Park H.-J."/>
            <person name="Ramirez L."/>
            <person name="Alfaro M."/>
            <person name="Sun H."/>
            <person name="Tritt A."/>
            <person name="Yoshinaga Y."/>
            <person name="Zwiers L.-H."/>
            <person name="Turgeon B."/>
            <person name="Goodwin S."/>
            <person name="Spatafora J."/>
            <person name="Crous P."/>
            <person name="Grigoriev I."/>
        </authorList>
    </citation>
    <scope>NUCLEOTIDE SEQUENCE [LARGE SCALE GENOMIC DNA]</scope>
    <source>
        <strain evidence="2">CBS 304.66</strain>
    </source>
</reference>
<protein>
    <submittedName>
        <fullName evidence="1">Uncharacterized protein</fullName>
    </submittedName>
</protein>
<evidence type="ECO:0000313" key="1">
    <source>
        <dbReference type="EMBL" id="KAF2257597.1"/>
    </source>
</evidence>
<evidence type="ECO:0000313" key="2">
    <source>
        <dbReference type="Proteomes" id="UP000800093"/>
    </source>
</evidence>
<dbReference type="Proteomes" id="UP000800093">
    <property type="component" value="Unassembled WGS sequence"/>
</dbReference>